<dbReference type="FunFam" id="3.40.50.1000:FF:000148">
    <property type="entry name" value="Haloacid dehalogenase superfamily protein"/>
    <property type="match status" value="1"/>
</dbReference>
<name>A0A1D1Z9A7_9ARAE</name>
<dbReference type="NCBIfam" id="TIGR01662">
    <property type="entry name" value="HAD-SF-IIIA"/>
    <property type="match status" value="1"/>
</dbReference>
<dbReference type="Gene3D" id="3.40.50.1000">
    <property type="entry name" value="HAD superfamily/HAD-like"/>
    <property type="match status" value="1"/>
</dbReference>
<dbReference type="Pfam" id="PF09419">
    <property type="entry name" value="PGP_phosphatase"/>
    <property type="match status" value="1"/>
</dbReference>
<dbReference type="PANTHER" id="PTHR19288">
    <property type="entry name" value="4-NITROPHENYLPHOSPHATASE-RELATED"/>
    <property type="match status" value="1"/>
</dbReference>
<dbReference type="InterPro" id="IPR023214">
    <property type="entry name" value="HAD_sf"/>
</dbReference>
<dbReference type="PANTHER" id="PTHR19288:SF25">
    <property type="entry name" value="PHOSPHATIDYLGLYCEROPHOSPHATASE GEP4, MITOCHONDRIAL"/>
    <property type="match status" value="1"/>
</dbReference>
<organism evidence="1">
    <name type="scientific">Anthurium amnicola</name>
    <dbReference type="NCBI Taxonomy" id="1678845"/>
    <lineage>
        <taxon>Eukaryota</taxon>
        <taxon>Viridiplantae</taxon>
        <taxon>Streptophyta</taxon>
        <taxon>Embryophyta</taxon>
        <taxon>Tracheophyta</taxon>
        <taxon>Spermatophyta</taxon>
        <taxon>Magnoliopsida</taxon>
        <taxon>Liliopsida</taxon>
        <taxon>Araceae</taxon>
        <taxon>Pothoideae</taxon>
        <taxon>Potheae</taxon>
        <taxon>Anthurium</taxon>
    </lineage>
</organism>
<dbReference type="InterPro" id="IPR036412">
    <property type="entry name" value="HAD-like_sf"/>
</dbReference>
<dbReference type="NCBIfam" id="TIGR01668">
    <property type="entry name" value="YqeG_hyp_ppase"/>
    <property type="match status" value="1"/>
</dbReference>
<dbReference type="GO" id="GO:0005737">
    <property type="term" value="C:cytoplasm"/>
    <property type="evidence" value="ECO:0007669"/>
    <property type="project" value="TreeGrafter"/>
</dbReference>
<gene>
    <name evidence="1" type="primary">GEP4_1</name>
    <name evidence="1" type="ORF">g.24121</name>
</gene>
<feature type="non-terminal residue" evidence="1">
    <location>
        <position position="1"/>
    </location>
</feature>
<protein>
    <submittedName>
        <fullName evidence="1">Phosphatidylglycerophosphatase GEP4, mitochondrial</fullName>
    </submittedName>
</protein>
<reference evidence="1" key="1">
    <citation type="submission" date="2015-07" db="EMBL/GenBank/DDBJ databases">
        <title>Transcriptome Assembly of Anthurium amnicola.</title>
        <authorList>
            <person name="Suzuki J."/>
        </authorList>
    </citation>
    <scope>NUCLEOTIDE SEQUENCE</scope>
</reference>
<evidence type="ECO:0000313" key="1">
    <source>
        <dbReference type="EMBL" id="JAT63469.1"/>
    </source>
</evidence>
<dbReference type="EMBL" id="GDJX01004467">
    <property type="protein sequence ID" value="JAT63469.1"/>
    <property type="molecule type" value="Transcribed_RNA"/>
</dbReference>
<dbReference type="InterPro" id="IPR010021">
    <property type="entry name" value="PGPP1/Gep4"/>
</dbReference>
<dbReference type="GO" id="GO:0008962">
    <property type="term" value="F:phosphatidylglycerophosphatase activity"/>
    <property type="evidence" value="ECO:0007669"/>
    <property type="project" value="InterPro"/>
</dbReference>
<accession>A0A1D1Z9A7</accession>
<sequence length="330" mass="36454">KNVTIMSATWRRSHAIGDTGRRHAPKMTCCRTRSLPCCTLLRPLSGQQRLALLPRLRTPHHHFTSCYSIAQGGGDDIAASTTSCRPGGGRAARAGVRKGLMGSGVRRWLEQALGQRLNLAGMAFFARVVATEEGRRMALPHVWVPDIRWVDWRELERLGFRGVVFDKDNTLTAPYSLSLWPPVSAPVGHCMAAFPGRVAVFSNSAGLIQYDPDGSKAKALEESLGGIHVIRHETKKPAGTVEDIETYFGCSASYLVMVGDRCFTDVVYGNRNGFLTILTDPLSLSEEPFIVQQVRKLERCLVTHWLKKGLKPLSHHLLPDCKQCIKSPSL</sequence>
<dbReference type="SUPFAM" id="SSF56784">
    <property type="entry name" value="HAD-like"/>
    <property type="match status" value="1"/>
</dbReference>
<dbReference type="InterPro" id="IPR027706">
    <property type="entry name" value="PGP_Pase"/>
</dbReference>
<dbReference type="InterPro" id="IPR006549">
    <property type="entry name" value="HAD-SF_hydro_IIIA"/>
</dbReference>
<dbReference type="AlphaFoldDB" id="A0A1D1Z9A7"/>
<proteinExistence type="predicted"/>